<dbReference type="InterPro" id="IPR000073">
    <property type="entry name" value="AB_hydrolase_1"/>
</dbReference>
<gene>
    <name evidence="2" type="ORF">OXH18_14970</name>
</gene>
<dbReference type="PANTHER" id="PTHR46438:SF2">
    <property type="entry name" value="ALPHA_BETA-HYDROLASES SUPERFAMILY PROTEIN"/>
    <property type="match status" value="1"/>
</dbReference>
<dbReference type="EMBL" id="CP113797">
    <property type="protein sequence ID" value="WAL58485.1"/>
    <property type="molecule type" value="Genomic_DNA"/>
</dbReference>
<evidence type="ECO:0000259" key="1">
    <source>
        <dbReference type="Pfam" id="PF12697"/>
    </source>
</evidence>
<dbReference type="Proteomes" id="UP001163152">
    <property type="component" value="Chromosome"/>
</dbReference>
<keyword evidence="2" id="KW-0378">Hydrolase</keyword>
<evidence type="ECO:0000313" key="3">
    <source>
        <dbReference type="Proteomes" id="UP001163152"/>
    </source>
</evidence>
<reference evidence="2" key="1">
    <citation type="submission" date="2022-12" db="EMBL/GenBank/DDBJ databases">
        <title>Polyphasic identification of a Novel Hot-Spring Cyanobacterium Ocullathermofonsia sinensis gen nov. sp. nov. and Genomic Insights on its Adaptations to the Thermal Habitat.</title>
        <authorList>
            <person name="Daroch M."/>
            <person name="Tang J."/>
            <person name="Jiang Y."/>
        </authorList>
    </citation>
    <scope>NUCLEOTIDE SEQUENCE</scope>
    <source>
        <strain evidence="2">PKUAC-SCTA174</strain>
    </source>
</reference>
<accession>A0A9E8ZC11</accession>
<proteinExistence type="predicted"/>
<dbReference type="InterPro" id="IPR029058">
    <property type="entry name" value="AB_hydrolase_fold"/>
</dbReference>
<dbReference type="SUPFAM" id="SSF53474">
    <property type="entry name" value="alpha/beta-Hydrolases"/>
    <property type="match status" value="1"/>
</dbReference>
<organism evidence="2 3">
    <name type="scientific">Thermocoleostomius sinensis A174</name>
    <dbReference type="NCBI Taxonomy" id="2016057"/>
    <lineage>
        <taxon>Bacteria</taxon>
        <taxon>Bacillati</taxon>
        <taxon>Cyanobacteriota</taxon>
        <taxon>Cyanophyceae</taxon>
        <taxon>Oculatellales</taxon>
        <taxon>Oculatellaceae</taxon>
        <taxon>Thermocoleostomius</taxon>
    </lineage>
</organism>
<keyword evidence="3" id="KW-1185">Reference proteome</keyword>
<dbReference type="KEGG" id="tsin:OXH18_14970"/>
<sequence>MQSQSPAKSETQFYTWNHLHCAYEVQSNDCADANKPPLLLIQPIGVGLSRRFWDRFCRAWLQSRQPNQIYNPDLAGCGESDMPQRPYSPEDWADQLLVLLQTVIQRPVILIVQGASFPIAISLWQKAPVFIQGLILAGPPAWKIMSEPTADWQDQVSWSLFASPLGKAFYRYARRQQFIRSFSVRQLFADPDAVDAEWLSALEAGSRHLDSRYAVFSFLAGFWRRDWQTAIESLTTPTLVLIGNTASNISRSAKTEPPDQRMADYLKHLPQAEGKFVPGRNVLPYESTAAFVEAIVPFIQQHS</sequence>
<feature type="domain" description="AB hydrolase-1" evidence="1">
    <location>
        <begin position="45"/>
        <end position="293"/>
    </location>
</feature>
<dbReference type="GO" id="GO:0016787">
    <property type="term" value="F:hydrolase activity"/>
    <property type="evidence" value="ECO:0007669"/>
    <property type="project" value="UniProtKB-KW"/>
</dbReference>
<dbReference type="PANTHER" id="PTHR46438">
    <property type="entry name" value="ALPHA/BETA-HYDROLASES SUPERFAMILY PROTEIN"/>
    <property type="match status" value="1"/>
</dbReference>
<dbReference type="Gene3D" id="3.40.50.1820">
    <property type="entry name" value="alpha/beta hydrolase"/>
    <property type="match status" value="1"/>
</dbReference>
<dbReference type="RefSeq" id="WP_268607904.1">
    <property type="nucleotide sequence ID" value="NZ_CP113797.1"/>
</dbReference>
<dbReference type="Pfam" id="PF12697">
    <property type="entry name" value="Abhydrolase_6"/>
    <property type="match status" value="1"/>
</dbReference>
<evidence type="ECO:0000313" key="2">
    <source>
        <dbReference type="EMBL" id="WAL58485.1"/>
    </source>
</evidence>
<name>A0A9E8ZC11_9CYAN</name>
<dbReference type="AlphaFoldDB" id="A0A9E8ZC11"/>
<protein>
    <submittedName>
        <fullName evidence="2">Alpha/beta hydrolase</fullName>
    </submittedName>
</protein>